<comment type="caution">
    <text evidence="3">The sequence shown here is derived from an EMBL/GenBank/DDBJ whole genome shotgun (WGS) entry which is preliminary data.</text>
</comment>
<organism evidence="3 4">
    <name type="scientific">Adiantum capillus-veneris</name>
    <name type="common">Maidenhair fern</name>
    <dbReference type="NCBI Taxonomy" id="13818"/>
    <lineage>
        <taxon>Eukaryota</taxon>
        <taxon>Viridiplantae</taxon>
        <taxon>Streptophyta</taxon>
        <taxon>Embryophyta</taxon>
        <taxon>Tracheophyta</taxon>
        <taxon>Polypodiopsida</taxon>
        <taxon>Polypodiidae</taxon>
        <taxon>Polypodiales</taxon>
        <taxon>Pteridineae</taxon>
        <taxon>Pteridaceae</taxon>
        <taxon>Vittarioideae</taxon>
        <taxon>Adiantum</taxon>
    </lineage>
</organism>
<feature type="domain" description="RWD" evidence="2">
    <location>
        <begin position="8"/>
        <end position="106"/>
    </location>
</feature>
<protein>
    <recommendedName>
        <fullName evidence="2">RWD domain-containing protein</fullName>
    </recommendedName>
</protein>
<feature type="compositionally biased region" description="Basic and acidic residues" evidence="1">
    <location>
        <begin position="129"/>
        <end position="142"/>
    </location>
</feature>
<accession>A0A9D4U7P2</accession>
<dbReference type="Gene3D" id="3.10.110.10">
    <property type="entry name" value="Ubiquitin Conjugating Enzyme"/>
    <property type="match status" value="1"/>
</dbReference>
<reference evidence="3" key="1">
    <citation type="submission" date="2021-01" db="EMBL/GenBank/DDBJ databases">
        <title>Adiantum capillus-veneris genome.</title>
        <authorList>
            <person name="Fang Y."/>
            <person name="Liao Q."/>
        </authorList>
    </citation>
    <scope>NUCLEOTIDE SEQUENCE</scope>
    <source>
        <strain evidence="3">H3</strain>
        <tissue evidence="3">Leaf</tissue>
    </source>
</reference>
<keyword evidence="4" id="KW-1185">Reference proteome</keyword>
<dbReference type="InterPro" id="IPR006575">
    <property type="entry name" value="RWD_dom"/>
</dbReference>
<evidence type="ECO:0000259" key="2">
    <source>
        <dbReference type="PROSITE" id="PS50908"/>
    </source>
</evidence>
<gene>
    <name evidence="3" type="ORF">GOP47_0022400</name>
</gene>
<dbReference type="InterPro" id="IPR016135">
    <property type="entry name" value="UBQ-conjugating_enzyme/RWD"/>
</dbReference>
<evidence type="ECO:0000256" key="1">
    <source>
        <dbReference type="SAM" id="MobiDB-lite"/>
    </source>
</evidence>
<dbReference type="PANTHER" id="PTHR21275">
    <property type="entry name" value="RWD DOMAIN-CONTAINING PROTEIN 4"/>
    <property type="match status" value="1"/>
</dbReference>
<dbReference type="SUPFAM" id="SSF54495">
    <property type="entry name" value="UBC-like"/>
    <property type="match status" value="1"/>
</dbReference>
<evidence type="ECO:0000313" key="3">
    <source>
        <dbReference type="EMBL" id="KAI5061861.1"/>
    </source>
</evidence>
<proteinExistence type="predicted"/>
<evidence type="ECO:0000313" key="4">
    <source>
        <dbReference type="Proteomes" id="UP000886520"/>
    </source>
</evidence>
<dbReference type="InterPro" id="IPR042770">
    <property type="entry name" value="RWDD4"/>
</dbReference>
<dbReference type="Proteomes" id="UP000886520">
    <property type="component" value="Chromosome 22"/>
</dbReference>
<dbReference type="PROSITE" id="PS50908">
    <property type="entry name" value="RWD"/>
    <property type="match status" value="1"/>
</dbReference>
<dbReference type="PANTHER" id="PTHR21275:SF1">
    <property type="entry name" value="RWD DOMAIN-CONTAINING PROTEIN 4"/>
    <property type="match status" value="1"/>
</dbReference>
<dbReference type="AlphaFoldDB" id="A0A9D4U7P2"/>
<dbReference type="OrthoDB" id="10045773at2759"/>
<sequence length="194" mass="22117">MEDGEVEEEMMALESIFYDSFTKLEGNCFRVRIDPSPASLAQQEDEAGHTSNEIPAFDISNINNNPYTDFAKKAIVHGLQEQASSLIGESMCYTILEWLKDKLPELYSMKPVFVEEDNEGLASGHSQYGHKDPNSGKKDAKGKMTKAQKRRYFDRFGATAEKPRGWDWVSIISHVYYSCYDMKEEILMLLYVGD</sequence>
<feature type="region of interest" description="Disordered" evidence="1">
    <location>
        <begin position="121"/>
        <end position="143"/>
    </location>
</feature>
<dbReference type="EMBL" id="JABFUD020000022">
    <property type="protein sequence ID" value="KAI5061861.1"/>
    <property type="molecule type" value="Genomic_DNA"/>
</dbReference>
<name>A0A9D4U7P2_ADICA</name>